<dbReference type="PROSITE" id="PS50082">
    <property type="entry name" value="WD_REPEATS_2"/>
    <property type="match status" value="1"/>
</dbReference>
<feature type="region of interest" description="Disordered" evidence="4">
    <location>
        <begin position="456"/>
        <end position="476"/>
    </location>
</feature>
<evidence type="ECO:0000256" key="1">
    <source>
        <dbReference type="ARBA" id="ARBA00022574"/>
    </source>
</evidence>
<dbReference type="InterPro" id="IPR053290">
    <property type="entry name" value="TSET_complex_member"/>
</dbReference>
<dbReference type="GO" id="GO:0072583">
    <property type="term" value="P:clathrin-dependent endocytosis"/>
    <property type="evidence" value="ECO:0007669"/>
    <property type="project" value="EnsemblPlants"/>
</dbReference>
<dbReference type="KEGG" id="ppp:112283157"/>
<evidence type="ECO:0000313" key="5">
    <source>
        <dbReference type="EnsemblPlants" id="Pp3c1_36370V3.3"/>
    </source>
</evidence>
<dbReference type="InterPro" id="IPR019775">
    <property type="entry name" value="WD40_repeat_CS"/>
</dbReference>
<dbReference type="Gramene" id="Pp3c1_36370V3.3">
    <property type="protein sequence ID" value="Pp3c1_36370V3.3"/>
    <property type="gene ID" value="Pp3c1_36370"/>
</dbReference>
<protein>
    <recommendedName>
        <fullName evidence="7">Transducin/WD40 repeat-like superfamily protein</fullName>
    </recommendedName>
</protein>
<dbReference type="PANTHER" id="PTHR45521:SF2">
    <property type="entry name" value="TRANSDUCIN_WD40 REPEAT-LIKE SUPERFAMILY PROTEIN"/>
    <property type="match status" value="1"/>
</dbReference>
<dbReference type="GeneID" id="112283157"/>
<dbReference type="SUPFAM" id="SSF50978">
    <property type="entry name" value="WD40 repeat-like"/>
    <property type="match status" value="1"/>
</dbReference>
<reference evidence="5 6" key="1">
    <citation type="journal article" date="2008" name="Science">
        <title>The Physcomitrella genome reveals evolutionary insights into the conquest of land by plants.</title>
        <authorList>
            <person name="Rensing S."/>
            <person name="Lang D."/>
            <person name="Zimmer A."/>
            <person name="Terry A."/>
            <person name="Salamov A."/>
            <person name="Shapiro H."/>
            <person name="Nishiyama T."/>
            <person name="Perroud P.-F."/>
            <person name="Lindquist E."/>
            <person name="Kamisugi Y."/>
            <person name="Tanahashi T."/>
            <person name="Sakakibara K."/>
            <person name="Fujita T."/>
            <person name="Oishi K."/>
            <person name="Shin-I T."/>
            <person name="Kuroki Y."/>
            <person name="Toyoda A."/>
            <person name="Suzuki Y."/>
            <person name="Hashimoto A."/>
            <person name="Yamaguchi K."/>
            <person name="Sugano A."/>
            <person name="Kohara Y."/>
            <person name="Fujiyama A."/>
            <person name="Anterola A."/>
            <person name="Aoki S."/>
            <person name="Ashton N."/>
            <person name="Barbazuk W.B."/>
            <person name="Barker E."/>
            <person name="Bennetzen J."/>
            <person name="Bezanilla M."/>
            <person name="Blankenship R."/>
            <person name="Cho S.H."/>
            <person name="Dutcher S."/>
            <person name="Estelle M."/>
            <person name="Fawcett J.A."/>
            <person name="Gundlach H."/>
            <person name="Hanada K."/>
            <person name="Heyl A."/>
            <person name="Hicks K.A."/>
            <person name="Hugh J."/>
            <person name="Lohr M."/>
            <person name="Mayer K."/>
            <person name="Melkozernov A."/>
            <person name="Murata T."/>
            <person name="Nelson D."/>
            <person name="Pils B."/>
            <person name="Prigge M."/>
            <person name="Reiss B."/>
            <person name="Renner T."/>
            <person name="Rombauts S."/>
            <person name="Rushton P."/>
            <person name="Sanderfoot A."/>
            <person name="Schween G."/>
            <person name="Shiu S.-H."/>
            <person name="Stueber K."/>
            <person name="Theodoulou F.L."/>
            <person name="Tu H."/>
            <person name="Van de Peer Y."/>
            <person name="Verrier P.J."/>
            <person name="Waters E."/>
            <person name="Wood A."/>
            <person name="Yang L."/>
            <person name="Cove D."/>
            <person name="Cuming A."/>
            <person name="Hasebe M."/>
            <person name="Lucas S."/>
            <person name="Mishler D.B."/>
            <person name="Reski R."/>
            <person name="Grigoriev I."/>
            <person name="Quatrano R.S."/>
            <person name="Boore J.L."/>
        </authorList>
    </citation>
    <scope>NUCLEOTIDE SEQUENCE [LARGE SCALE GENOMIC DNA]</scope>
    <source>
        <strain evidence="5 6">cv. Gransden 2004</strain>
    </source>
</reference>
<dbReference type="Proteomes" id="UP000006727">
    <property type="component" value="Chromosome 1"/>
</dbReference>
<accession>A0A7I4FBT6</accession>
<dbReference type="OrthoDB" id="509637at2759"/>
<dbReference type="InParanoid" id="A0A7I4FBT6"/>
<dbReference type="EnsemblPlants" id="Pp3c1_36370V3.3">
    <property type="protein sequence ID" value="Pp3c1_36370V3.3"/>
    <property type="gene ID" value="Pp3c1_36370"/>
</dbReference>
<evidence type="ECO:0008006" key="7">
    <source>
        <dbReference type="Google" id="ProtNLM"/>
    </source>
</evidence>
<evidence type="ECO:0000256" key="3">
    <source>
        <dbReference type="PROSITE-ProRule" id="PRU00221"/>
    </source>
</evidence>
<keyword evidence="6" id="KW-1185">Reference proteome</keyword>
<feature type="region of interest" description="Disordered" evidence="4">
    <location>
        <begin position="539"/>
        <end position="560"/>
    </location>
</feature>
<feature type="region of interest" description="Disordered" evidence="4">
    <location>
        <begin position="1381"/>
        <end position="1443"/>
    </location>
</feature>
<dbReference type="PROSITE" id="PS00678">
    <property type="entry name" value="WD_REPEATS_1"/>
    <property type="match status" value="1"/>
</dbReference>
<keyword evidence="1 3" id="KW-0853">WD repeat</keyword>
<reference evidence="5" key="3">
    <citation type="submission" date="2020-12" db="UniProtKB">
        <authorList>
            <consortium name="EnsemblPlants"/>
        </authorList>
    </citation>
    <scope>IDENTIFICATION</scope>
</reference>
<dbReference type="PANTHER" id="PTHR45521">
    <property type="entry name" value="TSET COMPLEX MEMBER TSTF"/>
    <property type="match status" value="1"/>
</dbReference>
<dbReference type="SMART" id="SM00320">
    <property type="entry name" value="WD40"/>
    <property type="match status" value="3"/>
</dbReference>
<name>A0A7I4FBT6_PHYPA</name>
<feature type="repeat" description="WD" evidence="3">
    <location>
        <begin position="209"/>
        <end position="253"/>
    </location>
</feature>
<dbReference type="Gene3D" id="1.25.40.470">
    <property type="match status" value="1"/>
</dbReference>
<dbReference type="RefSeq" id="XP_024377299.1">
    <property type="nucleotide sequence ID" value="XM_024521531.2"/>
</dbReference>
<feature type="compositionally biased region" description="Low complexity" evidence="4">
    <location>
        <begin position="1404"/>
        <end position="1415"/>
    </location>
</feature>
<dbReference type="EMBL" id="ABEU02000001">
    <property type="status" value="NOT_ANNOTATED_CDS"/>
    <property type="molecule type" value="Genomic_DNA"/>
</dbReference>
<dbReference type="InterPro" id="IPR036322">
    <property type="entry name" value="WD40_repeat_dom_sf"/>
</dbReference>
<reference evidence="5 6" key="2">
    <citation type="journal article" date="2018" name="Plant J.">
        <title>The Physcomitrella patens chromosome-scale assembly reveals moss genome structure and evolution.</title>
        <authorList>
            <person name="Lang D."/>
            <person name="Ullrich K.K."/>
            <person name="Murat F."/>
            <person name="Fuchs J."/>
            <person name="Jenkins J."/>
            <person name="Haas F.B."/>
            <person name="Piednoel M."/>
            <person name="Gundlach H."/>
            <person name="Van Bel M."/>
            <person name="Meyberg R."/>
            <person name="Vives C."/>
            <person name="Morata J."/>
            <person name="Symeonidi A."/>
            <person name="Hiss M."/>
            <person name="Muchero W."/>
            <person name="Kamisugi Y."/>
            <person name="Saleh O."/>
            <person name="Blanc G."/>
            <person name="Decker E.L."/>
            <person name="van Gessel N."/>
            <person name="Grimwood J."/>
            <person name="Hayes R.D."/>
            <person name="Graham S.W."/>
            <person name="Gunter L.E."/>
            <person name="McDaniel S.F."/>
            <person name="Hoernstein S.N.W."/>
            <person name="Larsson A."/>
            <person name="Li F.W."/>
            <person name="Perroud P.F."/>
            <person name="Phillips J."/>
            <person name="Ranjan P."/>
            <person name="Rokshar D.S."/>
            <person name="Rothfels C.J."/>
            <person name="Schneider L."/>
            <person name="Shu S."/>
            <person name="Stevenson D.W."/>
            <person name="Thummler F."/>
            <person name="Tillich M."/>
            <person name="Villarreal Aguilar J.C."/>
            <person name="Widiez T."/>
            <person name="Wong G.K."/>
            <person name="Wymore A."/>
            <person name="Zhang Y."/>
            <person name="Zimmer A.D."/>
            <person name="Quatrano R.S."/>
            <person name="Mayer K.F.X."/>
            <person name="Goodstein D."/>
            <person name="Casacuberta J.M."/>
            <person name="Vandepoele K."/>
            <person name="Reski R."/>
            <person name="Cuming A.C."/>
            <person name="Tuskan G.A."/>
            <person name="Maumus F."/>
            <person name="Salse J."/>
            <person name="Schmutz J."/>
            <person name="Rensing S.A."/>
        </authorList>
    </citation>
    <scope>NUCLEOTIDE SEQUENCE [LARGE SCALE GENOMIC DNA]</scope>
    <source>
        <strain evidence="5 6">cv. Gransden 2004</strain>
    </source>
</reference>
<gene>
    <name evidence="5" type="primary">LOC112283157</name>
</gene>
<dbReference type="Pfam" id="PF00400">
    <property type="entry name" value="WD40"/>
    <property type="match status" value="1"/>
</dbReference>
<dbReference type="Gene3D" id="2.130.10.10">
    <property type="entry name" value="YVTN repeat-like/Quinoprotein amine dehydrogenase"/>
    <property type="match status" value="1"/>
</dbReference>
<evidence type="ECO:0000313" key="6">
    <source>
        <dbReference type="Proteomes" id="UP000006727"/>
    </source>
</evidence>
<evidence type="ECO:0000256" key="2">
    <source>
        <dbReference type="ARBA" id="ARBA00022737"/>
    </source>
</evidence>
<proteinExistence type="predicted"/>
<organism evidence="5 6">
    <name type="scientific">Physcomitrium patens</name>
    <name type="common">Spreading-leaved earth moss</name>
    <name type="synonym">Physcomitrella patens</name>
    <dbReference type="NCBI Taxonomy" id="3218"/>
    <lineage>
        <taxon>Eukaryota</taxon>
        <taxon>Viridiplantae</taxon>
        <taxon>Streptophyta</taxon>
        <taxon>Embryophyta</taxon>
        <taxon>Bryophyta</taxon>
        <taxon>Bryophytina</taxon>
        <taxon>Bryopsida</taxon>
        <taxon>Funariidae</taxon>
        <taxon>Funariales</taxon>
        <taxon>Funariaceae</taxon>
        <taxon>Physcomitrium</taxon>
    </lineage>
</organism>
<feature type="compositionally biased region" description="Polar residues" evidence="4">
    <location>
        <begin position="1434"/>
        <end position="1443"/>
    </location>
</feature>
<feature type="compositionally biased region" description="Pro residues" evidence="4">
    <location>
        <begin position="1416"/>
        <end position="1433"/>
    </location>
</feature>
<dbReference type="InterPro" id="IPR001680">
    <property type="entry name" value="WD40_rpt"/>
</dbReference>
<keyword evidence="2" id="KW-0677">Repeat</keyword>
<dbReference type="InterPro" id="IPR015943">
    <property type="entry name" value="WD40/YVTN_repeat-like_dom_sf"/>
</dbReference>
<dbReference type="FunCoup" id="A0A7I4FBT6">
    <property type="interactions" value="2676"/>
</dbReference>
<evidence type="ECO:0000256" key="4">
    <source>
        <dbReference type="SAM" id="MobiDB-lite"/>
    </source>
</evidence>
<sequence length="1443" mass="153106">MLRLRAFRPTQDKVVKLLLHPTYPWLVTADASDNVVVWDWEHRQVVYEVNVKGVDERRLVGAQLQKLAEGEAEAKSKSGIEAIRGGSVKHVTFYDDDVRYWQASMARSAAGELSITAGQQYPASGGGHMTIKGRHFLVVCCENKVIFLDLVSMRARDVPRTTFDSKSPLCVAFLPRSGVVEGPIAAFGCSDGIIRVLSMTLWQLVRRYISGHKGPVACLLTFQASSGETMLISGGNDGTLSLWNVDGPQATKELTPKLSVKVAHDGGVYALELARVRDGPPQLVSIGADKTLAIWDTQSFKELRRIKPVSKMSCQSVASWCHPRVPNLDLLVCVKDPHIWAIENSAYGATTRPLCDLTSQVPASMLQSGKKLKAYCMGVHPLQPHLVASGTNFGVILSEFDPRALPAAVSLITPPGSKEHSVAFAVEKEIRLLTFQLAAPTNPTVSNTGVLIELNGRPRNETPEAPPMQVKQSRKRVTSASHDSYSVLSTSYSGKYVSVVWPDASSYAVYRTTDWQLIDSGSARHFAWDTCKERFALIESSPVPRPPPPPKGGSSRRAKEAAAAAAQAQAAAAAAAAAATVQIRIIFDDGSVNLLTKSIEKRSEPVTGLQGGALLGVSYKMPRRTSTANLGLSAAATGPSGTFEDTGTTATKITEAPSNYQLYSWETFKPVSGMLPQPEWSVWDQTVEYCALAYQRYIVIASLRPQFQYLGNVAIGAATGGVWHRRQLFLATPTTIECVFVDAGVSALDLERKRKKAEEKAMRAQASVTNNELALLTVEGPKAVSIMDRLALRPPMLQVVRLASFQTAPSVPPFVSMAKIQKGDGEAPNPLKDLEGGRVNNEPVVAGGGVNVAVSRLPPEQKRPVGPLVVVGVKDGVLWLVDRYIIAHAIALSHPGIRCRCLAAYGDAVSAVKWAARLGREHHDDLAYFMVGMGYAKEALHLPGISKRLEFDLAMQSGDLKRALQTLIILSSSRSIGQDIDLSTEGIGVLSLTATQEAKAEAVFGVVKFAREFLDLIDAADATAQADIAGQALKRLAAAGAVEGALQSKELRGLSLRLAIHGEMTRLAVQVNTMLSAGQGREGALAAALLNDPNLMEKSWLDTGMFAEAALHAHSNGRPSFKTIMQQWNKVLQKQHGAGDVAKPKPLNLTPVSGADLLAPVEAPLPTPDKNSTVPGLVTPQQPTKEPIIEIVAPPSVLTSGLKVAAPPSKPNAGLLPGPGMPPGMVQNALPAPGMPPGLAQNASPAPGQQLAIEGPQPPAQPGQQLMIEGPPAAGAPTPYQVLGNELVPVTPATPVSFPGSQVSFEGQLLGVAPQPLQDPLPPLAFQSGLPPSSGGQLVQPPMNGFEALGMTSFVAKSQPVADFSDLDGFKALKPPTSGIGSQPIGDFFSSGVGSQPIGTGMRSSSSASALMDLSPSPPTSAVPPRAGTPPPANGSNELISLT</sequence>